<dbReference type="FunFam" id="2.10.25.10:FF:000011">
    <property type="entry name" value="Cadherin EGF LAG seven-pass G-type receptor"/>
    <property type="match status" value="2"/>
</dbReference>
<feature type="domain" description="Laminin EGF-like" evidence="22">
    <location>
        <begin position="531"/>
        <end position="576"/>
    </location>
</feature>
<keyword evidence="20" id="KW-0472">Membrane</keyword>
<feature type="domain" description="Laminin N-terminal" evidence="24">
    <location>
        <begin position="56"/>
        <end position="310"/>
    </location>
</feature>
<dbReference type="GO" id="GO:0006950">
    <property type="term" value="P:response to stress"/>
    <property type="evidence" value="ECO:0007669"/>
    <property type="project" value="UniProtKB-ARBA"/>
</dbReference>
<feature type="domain" description="Laminin EGF-like" evidence="22">
    <location>
        <begin position="1430"/>
        <end position="1475"/>
    </location>
</feature>
<evidence type="ECO:0000313" key="25">
    <source>
        <dbReference type="EMBL" id="OXA62257.1"/>
    </source>
</evidence>
<dbReference type="FunFam" id="2.10.25.10:FF:000407">
    <property type="entry name" value="Laminin subunit alpha-3"/>
    <property type="match status" value="1"/>
</dbReference>
<keyword evidence="5" id="KW-0732">Signal</keyword>
<feature type="disulfide bond" evidence="17">
    <location>
        <begin position="643"/>
        <end position="652"/>
    </location>
</feature>
<keyword evidence="12" id="KW-0966">Cell projection</keyword>
<feature type="disulfide bond" evidence="17">
    <location>
        <begin position="579"/>
        <end position="596"/>
    </location>
</feature>
<feature type="disulfide bond" evidence="17">
    <location>
        <begin position="2129"/>
        <end position="2138"/>
    </location>
</feature>
<feature type="disulfide bond" evidence="17">
    <location>
        <begin position="1451"/>
        <end position="1460"/>
    </location>
</feature>
<dbReference type="GO" id="GO:0030054">
    <property type="term" value="C:cell junction"/>
    <property type="evidence" value="ECO:0007669"/>
    <property type="project" value="UniProtKB-ARBA"/>
</dbReference>
<comment type="subcellular location">
    <subcellularLocation>
        <location evidence="2">Cell projection</location>
    </subcellularLocation>
    <subcellularLocation>
        <location evidence="1">Secreted</location>
        <location evidence="1">Extracellular space</location>
        <location evidence="1">Extracellular matrix</location>
        <location evidence="1">Basement membrane</location>
    </subcellularLocation>
</comment>
<feature type="coiled-coil region" evidence="18">
    <location>
        <begin position="2345"/>
        <end position="2372"/>
    </location>
</feature>
<sequence length="3761" mass="413502">MVKKRLKGHNVDKWPPFYPVTCKTLDSCKFSTRRYSFRTSLSVTTVLLFAWLNISLAEVLTPPYFNLAQGRRIYASATCGESPDGLPQHEMYCNLVGATTDADDAHNVIGGQYCGECEKGLEGHWHPAEYAIDGSERWWQSPPLSRGVKYNEVNLTIDLGQEFHVAYINLQMANSPRPGVWILERSSDNGVTYHPWQFFAENPIECARFFGRDSILPLTADDGVICDTSNSKVVPLENGEIFIKLLENRPSAKNFFSSEALQQWTRATHVRLRFLRTKTLLGHLMSLSRQDSSVTRRYFYSIKGIEIGGRCRCNGHADICPPANDGDPYKLLCSCQHNTCGSQCEICCPGFVQKAWRVSTNSSPFVCEACNCFGHSNECEYDENVDNQKLSLDIAGNFDGGGVCKNCRHHTEGINCNKCQSGFFRPYGKQPDAIDACQSCNCNYHYSTGNCEDGSGRCECSPAFLAPNCDACSVGYYDYPECKVCDCHHNGTRDSVCEVGGGQCPCLPNYTDKNCDRCGDGYYNFPDCLPCQCEDFGSLSPVCDPENGQCECVNNFGGRNCDQCEDGYYNFPTCTYCKCDVQGTREGRCDKISGECLCREGYGGARCDQCLQGFYGYPECKTCNCSSVGSASTVCDTTGKCPCLPNFSGRTCDQCTPGYYQYPECLPCSCNDEGARGVSCDDEGKCQCKSNFDGLRCEECRGGFYNWPACEECNCDPAGVTESFRGCGDSPPGELCQCKEKVEGRICNQCKPLYWNLQQWNPVGCEDCDCHGPGILGGVRVCEGKDGQCPCKNNVGSRRCEHCLDGFYNMTSRDIFGCQDCGCDVGGSVNSFCDKSTGQCPCRPRITGQQCTAPLVAHFYPTLYQYQYEAEDGTTPSGGQVRFGYDENLFPDFSWRGYAVYSQLQPETNHEIFIDKSSLYFVIIRYHNPSSETIVGEIKAVPDNPSDEMQGYKVRFEPKSGFITVSIGNSPTPFVLNPGRWQFSIKSDQYLLVDYFTILPEPYYEGSVLSHSSNVPCTLNTTARSRTNTNTIIIPDSCAKYKFPSIDKFESVTAAQGYSLTETGDRADLTKFYSDKRVIDALDITEERMALLSSQQPQIHMDLPLSNGGRYALLLEYFTPIGANLTEVQVQTTSNKGSSTGIALIHNCKYGFLCRQVVTTEDGEIAVFRSDKSSMKIALKLGNGEDGKSVDRIAINKVTAIPLGRWSLDHITPREYCVVKNGTCVVSGYELPPGGIRIEAESADKDRVVGEDNLPDGVSGKNLVLLDSQNRTVQMGGRVPISGYYNIIVHYYQPENPKFDAGVIIQDGQHYQAKVPMVHCPSIAGCRAEVAQDDKNTKFYIQDNFLVTLKSPKNVWIDYILLVPEESQSQRENGNQLKKYLSQSPLDDTRKFIAECGKSHFHLAPHNVSQFCKDAVFSITADYNNGALPCQCDYYGSTAFACLEFGGQCPCKDNVIGRQCSRCRTGYFGFPECKPCDCPSTALCDENSGACICPPRVTGEKCDTCSPLTYGFDALIGCEECNCSPLGVENGNQQCDLDNGSCSCKPNVVGRQCDKCKPGFWAFPYCQMCDCDIRGTTEDICSQDTSACNCKVNVEGRSCEQCKPGSFNLQEDNPSGCTSCFCFGKTTRCTTSYMFWTQISFGKSHWTAVALNPHSKDSSNLETDYPTEFEHNDLSGEDENSFAPVYVPDDSVPEQDENHLIYFRTEVDANHLASLGGTLSYTLISEPDNAHPRETFAGPEVILEGNELAPSSGTIRLMHFSIAHLDGDHTMRMNLRLSEDSFVVASHSSSGGLIPATRDQLMVVMKGLKAIYIRGGYWEHSKELRLSNFGIDVATEDYNNQYAQPEDRAVTVEQCHCPPNYQGLSCEECAPGYYRSPSGPFGGFCVPCQCNGHSDLCDPVSGVCLDCKHNTTGDHCDMCEEGFHGDAHGGTPYDCLICACPIPIASNKPEVPGDLCKPCNCSGNIDPTDPYSCDTVTGACLRCMNNTGGPACALCASGFYGDALLNKNCRQCACNKCGTAECDNQRGECQCLHNLEGFLCDRCKPDHYGLSRCDGLGCQYCDCAIASKSTQCDDLTGQCECRDGTTGQRCERCSPGYWNYTQDGCQACECNSEYAIGVGCDPETGQCSCLPGVVGEKCDRCPWRWVLIEDRGCQNCDSCQHQLLDVTDHLAAELDPVKDEFENVAVSYFTTQKLAYFNDTVTKLKPNVQLMDPSKADLSEYYRAVDDLETDAATQRQKAEVNEDSLVKKAKQSAKLREKSFEVESNVLQAVGKARVTVFEAKDLMEGLLKEDKPSSSPQTDAAKAEAEAIIASMQSVKFDHKPAIEENATVTTVLKDMKKFVRPLDKLNKDLGAVSKNIAEAKDKLRDLRNQSDYSISTSRKANEIGNKIKDAKFSVKLGLLEEKASNMLESAAIATELNLETPKIRQALETSYDELDTTVGNVIGNRGQLDETVNALVAELEQNENTVTKSQSHAAQLAYEADELDAMLAGTKAHADVAVGAATAYKTIADSLNEALKGADMSKGAAENATDVINSLDSAEEFTAEPSRNLLVMAATSQRQVENDLKIPLRDAQSTLANVEGANNITAYTISNFAKELDKLSLPRDTSDITRSVRTSDEALNKAQDVEDEVHAIVEALPDHSNSMKRLRVTVNELNSGTGISDSQLNQAKDSIPLSNAIRGNLENLKPGFEDKKSDVGAKISDLKAQIAAAREQANRVPVGMNLQDSSTLLLANPQSLESQQAQTKVSFYFKTQDDGLIFYIGNEPGKKEEDFMSVEVDRGYAVLTLDLGSGPQRITNEKYVADNQWYKATVDRSGKTVRFTIAQDHNGRLEETVKEDYLTGSKSLFNVDSNSSKLFIGGLPPGVVRSPVRYSTYRGAIEELMIGDEKVGLWNFKNAQNVAPAMERDRFIDLHTETGLRFQGNGYAILDRKQFPLRERSAITFRFKTRSKNGLIFLVGKGRKYMAIYMANGNVVFQYDLGGGAASSRTGQVYNDGQWHTVESVRYRQRSHLTVDGERIGGESPGLQTTLGVGDYMYWGGYPGEHGYPDVSNRAFEGCLEQVAIDQAPVDLTQAVESRYTVVGCPSSQFAPTVATFFGQGYVQVSSADSPVSGPVVVTKDDAFEVNFRMRSNDTNGLVFYGTDADQSNYLSVSLSDGSLVVKTDPGGSEITTDALNDAEWHVVTVTRDNGKLVVNVDDDHEYVESAPGGPIQLGTPGSILLFGGRPDDYDIRSGAAESDRPYSGCLADISINGKRLDFTESDVKEASIGQKCFTEQEKAAMALEMSAPEAAGRTISSQDEDEEDDDSIFGSRPSATPSPTRVPEHHHHHPAPEEPNYDAVDKLTGGEVGKGDDDFDFPESEEEDEKPKKKLDDEVKPTPWMKCALPFREVPKADMTEDVDMDDGVMFGSMDKTSRLEYFQPKEDGSRSEYQIQFKTSYGSGLIFMWTVVEKPDYIALFLRKGFLHFAFDSGAGPAFLNSTVMYNDTQWHNVSVSRFEKQGTLEVDGAVIATGMSAGSTTAVNGGTTIFVGGLPQDAWTRILTSRKLLNVNTPFRGCLRKFKVRSKAPPAPRVAHSVHACRDQVEQGMFFYPNAGYLKLADEFKVGRHIKLSMNIKPRHPSGILVAVHGEKDFMVLQLVNGTVKFSVDSGKGVQSSSFQKETYDLCDGNWHTIRVTKSKNVVTLALDKFHSNPGIGPAGRLITDTNGPLYVGGHPDPTSFKGIETTDQFVGCMKDFMIEGRQYKLDYESIVGTVGLHGCPSD</sequence>
<feature type="compositionally biased region" description="Acidic residues" evidence="19">
    <location>
        <begin position="3353"/>
        <end position="3364"/>
    </location>
</feature>
<feature type="domain" description="Laminin EGF-like" evidence="22">
    <location>
        <begin position="1521"/>
        <end position="1568"/>
    </location>
</feature>
<keyword evidence="13 17" id="KW-0424">Laminin EGF-like domain</keyword>
<evidence type="ECO:0000259" key="21">
    <source>
        <dbReference type="PROSITE" id="PS50025"/>
    </source>
</evidence>
<evidence type="ECO:0000256" key="10">
    <source>
        <dbReference type="ARBA" id="ARBA00023157"/>
    </source>
</evidence>
<dbReference type="GO" id="GO:0009888">
    <property type="term" value="P:tissue development"/>
    <property type="evidence" value="ECO:0007669"/>
    <property type="project" value="TreeGrafter"/>
</dbReference>
<feature type="disulfide bond" evidence="17">
    <location>
        <begin position="598"/>
        <end position="607"/>
    </location>
</feature>
<evidence type="ECO:0000256" key="13">
    <source>
        <dbReference type="ARBA" id="ARBA00023292"/>
    </source>
</evidence>
<keyword evidence="11" id="KW-0325">Glycoprotein</keyword>
<feature type="domain" description="Laminin EGF-like" evidence="22">
    <location>
        <begin position="485"/>
        <end position="530"/>
    </location>
</feature>
<feature type="disulfide bond" evidence="17">
    <location>
        <begin position="531"/>
        <end position="543"/>
    </location>
</feature>
<dbReference type="InterPro" id="IPR056863">
    <property type="entry name" value="LMN_ATRN_NET-like_EGF"/>
</dbReference>
<evidence type="ECO:0000256" key="18">
    <source>
        <dbReference type="SAM" id="Coils"/>
    </source>
</evidence>
<feature type="domain" description="Laminin G" evidence="21">
    <location>
        <begin position="2916"/>
        <end position="3084"/>
    </location>
</feature>
<dbReference type="InterPro" id="IPR001791">
    <property type="entry name" value="Laminin_G"/>
</dbReference>
<feature type="disulfide bond" evidence="17">
    <location>
        <begin position="1544"/>
        <end position="1553"/>
    </location>
</feature>
<evidence type="ECO:0000256" key="15">
    <source>
        <dbReference type="ARBA" id="ARBA00082020"/>
    </source>
</evidence>
<dbReference type="OMA" id="GECKCLT"/>
<feature type="disulfide bond" evidence="17">
    <location>
        <begin position="485"/>
        <end position="497"/>
    </location>
</feature>
<feature type="domain" description="Laminin G" evidence="21">
    <location>
        <begin position="3585"/>
        <end position="3758"/>
    </location>
</feature>
<dbReference type="FunFam" id="2.10.25.10:FF:000454">
    <property type="entry name" value="Laminin subunit alpha 1"/>
    <property type="match status" value="1"/>
</dbReference>
<dbReference type="GO" id="GO:0005604">
    <property type="term" value="C:basement membrane"/>
    <property type="evidence" value="ECO:0007669"/>
    <property type="project" value="UniProtKB-SubCell"/>
</dbReference>
<feature type="disulfide bond" evidence="17">
    <location>
        <begin position="1983"/>
        <end position="1992"/>
    </location>
</feature>
<dbReference type="GO" id="GO:0071711">
    <property type="term" value="P:basement membrane organization"/>
    <property type="evidence" value="ECO:0007669"/>
    <property type="project" value="UniProtKB-ARBA"/>
</dbReference>
<feature type="disulfide bond" evidence="17">
    <location>
        <begin position="1493"/>
        <end position="1502"/>
    </location>
</feature>
<keyword evidence="8" id="KW-0130">Cell adhesion</keyword>
<evidence type="ECO:0000256" key="6">
    <source>
        <dbReference type="ARBA" id="ARBA00022737"/>
    </source>
</evidence>
<feature type="disulfide bond" evidence="17">
    <location>
        <begin position="1907"/>
        <end position="1916"/>
    </location>
</feature>
<dbReference type="CDD" id="cd02795">
    <property type="entry name" value="CBM6-CBM35-CBM36_like"/>
    <property type="match status" value="2"/>
</dbReference>
<feature type="disulfide bond" evidence="16">
    <location>
        <begin position="3731"/>
        <end position="3758"/>
    </location>
</feature>
<comment type="caution">
    <text evidence="25">The sequence shown here is derived from an EMBL/GenBank/DDBJ whole genome shotgun (WGS) entry which is preliminary data.</text>
</comment>
<feature type="disulfide bond" evidence="17">
    <location>
        <begin position="623"/>
        <end position="635"/>
    </location>
</feature>
<accession>A0A226EYM3</accession>
<feature type="disulfide bond" evidence="17">
    <location>
        <begin position="791"/>
        <end position="800"/>
    </location>
</feature>
<dbReference type="SUPFAM" id="SSF49899">
    <property type="entry name" value="Concanavalin A-like lectins/glucanases"/>
    <property type="match status" value="5"/>
</dbReference>
<keyword evidence="20" id="KW-1133">Transmembrane helix</keyword>
<feature type="domain" description="Laminin G" evidence="21">
    <location>
        <begin position="2722"/>
        <end position="2910"/>
    </location>
</feature>
<feature type="domain" description="Laminin EGF-like" evidence="22">
    <location>
        <begin position="2061"/>
        <end position="2107"/>
    </location>
</feature>
<dbReference type="PRINTS" id="PR00011">
    <property type="entry name" value="EGFLAMININ"/>
</dbReference>
<dbReference type="FunFam" id="2.10.25.10:FF:000388">
    <property type="entry name" value="Laminin subunit alpha"/>
    <property type="match status" value="1"/>
</dbReference>
<evidence type="ECO:0000256" key="14">
    <source>
        <dbReference type="ARBA" id="ARBA00065619"/>
    </source>
</evidence>
<evidence type="ECO:0000256" key="2">
    <source>
        <dbReference type="ARBA" id="ARBA00004316"/>
    </source>
</evidence>
<keyword evidence="9 18" id="KW-0175">Coiled coil</keyword>
<feature type="disulfide bond" evidence="17">
    <location>
        <begin position="1432"/>
        <end position="1449"/>
    </location>
</feature>
<dbReference type="FunFam" id="2.10.25.10:FF:000189">
    <property type="entry name" value="Laminin subunit alpha 2"/>
    <property type="match status" value="1"/>
</dbReference>
<protein>
    <recommendedName>
        <fullName evidence="15">Laminin A chain</fullName>
    </recommendedName>
</protein>
<dbReference type="SMART" id="SM00282">
    <property type="entry name" value="LamG"/>
    <property type="match status" value="5"/>
</dbReference>
<feature type="transmembrane region" description="Helical" evidence="20">
    <location>
        <begin position="35"/>
        <end position="54"/>
    </location>
</feature>
<dbReference type="InterPro" id="IPR013320">
    <property type="entry name" value="ConA-like_dom_sf"/>
</dbReference>
<evidence type="ECO:0000256" key="12">
    <source>
        <dbReference type="ARBA" id="ARBA00023273"/>
    </source>
</evidence>
<dbReference type="FunFam" id="2.10.25.10:FF:000090">
    <property type="entry name" value="laminin subunit alpha"/>
    <property type="match status" value="1"/>
</dbReference>
<evidence type="ECO:0000259" key="24">
    <source>
        <dbReference type="PROSITE" id="PS51117"/>
    </source>
</evidence>
<evidence type="ECO:0000256" key="7">
    <source>
        <dbReference type="ARBA" id="ARBA00022869"/>
    </source>
</evidence>
<dbReference type="PROSITE" id="PS50025">
    <property type="entry name" value="LAM_G_DOMAIN"/>
    <property type="match status" value="5"/>
</dbReference>
<dbReference type="PANTHER" id="PTHR10574">
    <property type="entry name" value="NETRIN/LAMININ-RELATED"/>
    <property type="match status" value="1"/>
</dbReference>
<evidence type="ECO:0000256" key="9">
    <source>
        <dbReference type="ARBA" id="ARBA00023054"/>
    </source>
</evidence>
<feature type="domain" description="Laminin EGF-like" evidence="22">
    <location>
        <begin position="1888"/>
        <end position="1937"/>
    </location>
</feature>
<dbReference type="GO" id="GO:0061564">
    <property type="term" value="P:axon development"/>
    <property type="evidence" value="ECO:0007669"/>
    <property type="project" value="UniProtKB-ARBA"/>
</dbReference>
<reference evidence="25 26" key="1">
    <citation type="submission" date="2015-12" db="EMBL/GenBank/DDBJ databases">
        <title>The genome of Folsomia candida.</title>
        <authorList>
            <person name="Faddeeva A."/>
            <person name="Derks M.F."/>
            <person name="Anvar Y."/>
            <person name="Smit S."/>
            <person name="Van Straalen N."/>
            <person name="Roelofs D."/>
        </authorList>
    </citation>
    <scope>NUCLEOTIDE SEQUENCE [LARGE SCALE GENOMIC DNA]</scope>
    <source>
        <strain evidence="25 26">VU population</strain>
        <tissue evidence="25">Whole body</tissue>
    </source>
</reference>
<keyword evidence="6" id="KW-0677">Repeat</keyword>
<evidence type="ECO:0000256" key="3">
    <source>
        <dbReference type="ARBA" id="ARBA00022525"/>
    </source>
</evidence>
<dbReference type="InterPro" id="IPR008211">
    <property type="entry name" value="Laminin_N"/>
</dbReference>
<feature type="domain" description="Laminin EGF-like" evidence="22">
    <location>
        <begin position="668"/>
        <end position="712"/>
    </location>
</feature>
<feature type="disulfide bond" evidence="17">
    <location>
        <begin position="1590"/>
        <end position="1599"/>
    </location>
</feature>
<keyword evidence="10 17" id="KW-1015">Disulfide bond</keyword>
<keyword evidence="7" id="KW-0084">Basement membrane</keyword>
<evidence type="ECO:0000259" key="23">
    <source>
        <dbReference type="PROSITE" id="PS51115"/>
    </source>
</evidence>
<feature type="disulfide bond" evidence="17">
    <location>
        <begin position="577"/>
        <end position="589"/>
    </location>
</feature>
<dbReference type="GO" id="GO:0007155">
    <property type="term" value="P:cell adhesion"/>
    <property type="evidence" value="ECO:0007669"/>
    <property type="project" value="UniProtKB-KW"/>
</dbReference>
<dbReference type="Pfam" id="PF06009">
    <property type="entry name" value="Laminin_II"/>
    <property type="match status" value="1"/>
</dbReference>
<dbReference type="InterPro" id="IPR000034">
    <property type="entry name" value="Laminin_IV"/>
</dbReference>
<feature type="disulfide bond" evidence="17">
    <location>
        <begin position="506"/>
        <end position="515"/>
    </location>
</feature>
<feature type="disulfide bond" evidence="17">
    <location>
        <begin position="2081"/>
        <end position="2090"/>
    </location>
</feature>
<evidence type="ECO:0000256" key="16">
    <source>
        <dbReference type="PROSITE-ProRule" id="PRU00122"/>
    </source>
</evidence>
<evidence type="ECO:0000313" key="26">
    <source>
        <dbReference type="Proteomes" id="UP000198287"/>
    </source>
</evidence>
<feature type="domain" description="Laminin IV type A" evidence="23">
    <location>
        <begin position="1641"/>
        <end position="1854"/>
    </location>
</feature>
<feature type="domain" description="Laminin EGF-like" evidence="22">
    <location>
        <begin position="768"/>
        <end position="820"/>
    </location>
</feature>
<dbReference type="PROSITE" id="PS51115">
    <property type="entry name" value="LAMININ_IVA"/>
    <property type="match status" value="1"/>
</dbReference>
<dbReference type="CDD" id="cd00110">
    <property type="entry name" value="LamG"/>
    <property type="match status" value="5"/>
</dbReference>
<organism evidence="25 26">
    <name type="scientific">Folsomia candida</name>
    <name type="common">Springtail</name>
    <dbReference type="NCBI Taxonomy" id="158441"/>
    <lineage>
        <taxon>Eukaryota</taxon>
        <taxon>Metazoa</taxon>
        <taxon>Ecdysozoa</taxon>
        <taxon>Arthropoda</taxon>
        <taxon>Hexapoda</taxon>
        <taxon>Collembola</taxon>
        <taxon>Entomobryomorpha</taxon>
        <taxon>Isotomoidea</taxon>
        <taxon>Isotomidae</taxon>
        <taxon>Proisotominae</taxon>
        <taxon>Folsomia</taxon>
    </lineage>
</organism>
<dbReference type="FunFam" id="2.60.120.260:FF:000092">
    <property type="entry name" value="Laminin subunit alpha-3"/>
    <property type="match status" value="1"/>
</dbReference>
<dbReference type="Pfam" id="PF00054">
    <property type="entry name" value="Laminin_G_1"/>
    <property type="match status" value="1"/>
</dbReference>
<keyword evidence="3" id="KW-0964">Secreted</keyword>
<feature type="disulfide bond" evidence="16">
    <location>
        <begin position="3245"/>
        <end position="3272"/>
    </location>
</feature>
<gene>
    <name evidence="25" type="ORF">Fcan01_03177</name>
</gene>
<feature type="disulfide bond" evidence="17">
    <location>
        <begin position="668"/>
        <end position="680"/>
    </location>
</feature>
<feature type="domain" description="Laminin EGF-like" evidence="22">
    <location>
        <begin position="2012"/>
        <end position="2060"/>
    </location>
</feature>
<dbReference type="Gene3D" id="2.10.25.10">
    <property type="entry name" value="Laminin"/>
    <property type="match status" value="19"/>
</dbReference>
<dbReference type="Gene3D" id="2.60.120.260">
    <property type="entry name" value="Galactose-binding domain-like"/>
    <property type="match status" value="1"/>
</dbReference>
<feature type="domain" description="Laminin EGF-like" evidence="22">
    <location>
        <begin position="1569"/>
        <end position="1619"/>
    </location>
</feature>
<feature type="disulfide bond" evidence="17">
    <location>
        <begin position="1571"/>
        <end position="1588"/>
    </location>
</feature>
<proteinExistence type="predicted"/>
<evidence type="ECO:0000256" key="17">
    <source>
        <dbReference type="PROSITE-ProRule" id="PRU00460"/>
    </source>
</evidence>
<evidence type="ECO:0000256" key="4">
    <source>
        <dbReference type="ARBA" id="ARBA00022530"/>
    </source>
</evidence>
<dbReference type="FunFam" id="2.10.25.10:FF:000224">
    <property type="entry name" value="Usherin"/>
    <property type="match status" value="1"/>
</dbReference>
<dbReference type="Proteomes" id="UP000198287">
    <property type="component" value="Unassembled WGS sequence"/>
</dbReference>
<dbReference type="CDD" id="cd00055">
    <property type="entry name" value="EGF_Lam"/>
    <property type="match status" value="21"/>
</dbReference>
<feature type="domain" description="Laminin G" evidence="21">
    <location>
        <begin position="3403"/>
        <end position="3579"/>
    </location>
</feature>
<dbReference type="SUPFAM" id="SSF57196">
    <property type="entry name" value="EGF/Laminin"/>
    <property type="match status" value="17"/>
</dbReference>
<dbReference type="InterPro" id="IPR000742">
    <property type="entry name" value="EGF"/>
</dbReference>
<dbReference type="FunFam" id="2.10.25.10:FF:000074">
    <property type="entry name" value="Laminin subunit alpha"/>
    <property type="match status" value="1"/>
</dbReference>
<feature type="domain" description="Laminin EGF-like" evidence="22">
    <location>
        <begin position="2108"/>
        <end position="2155"/>
    </location>
</feature>
<dbReference type="GO" id="GO:0009887">
    <property type="term" value="P:animal organ morphogenesis"/>
    <property type="evidence" value="ECO:0007669"/>
    <property type="project" value="TreeGrafter"/>
</dbReference>
<keyword evidence="26" id="KW-1185">Reference proteome</keyword>
<evidence type="ECO:0000256" key="20">
    <source>
        <dbReference type="SAM" id="Phobius"/>
    </source>
</evidence>
<feature type="disulfide bond" evidence="17">
    <location>
        <begin position="1430"/>
        <end position="1442"/>
    </location>
</feature>
<evidence type="ECO:0000256" key="1">
    <source>
        <dbReference type="ARBA" id="ARBA00004302"/>
    </source>
</evidence>
<evidence type="ECO:0000256" key="5">
    <source>
        <dbReference type="ARBA" id="ARBA00022729"/>
    </source>
</evidence>
<feature type="disulfide bond" evidence="17">
    <location>
        <begin position="487"/>
        <end position="504"/>
    </location>
</feature>
<feature type="disulfide bond" evidence="17">
    <location>
        <begin position="688"/>
        <end position="697"/>
    </location>
</feature>
<dbReference type="InterPro" id="IPR002049">
    <property type="entry name" value="LE_dom"/>
</dbReference>
<comment type="caution">
    <text evidence="17">Lacks conserved residue(s) required for the propagation of feature annotation.</text>
</comment>
<evidence type="ECO:0000256" key="8">
    <source>
        <dbReference type="ARBA" id="ARBA00022889"/>
    </source>
</evidence>
<feature type="domain" description="Laminin EGF-like" evidence="22">
    <location>
        <begin position="1959"/>
        <end position="2011"/>
    </location>
</feature>
<evidence type="ECO:0000256" key="11">
    <source>
        <dbReference type="ARBA" id="ARBA00023180"/>
    </source>
</evidence>
<keyword evidence="4" id="KW-0272">Extracellular matrix</keyword>
<evidence type="ECO:0000259" key="22">
    <source>
        <dbReference type="PROSITE" id="PS50027"/>
    </source>
</evidence>
<feature type="disulfide bond" evidence="17">
    <location>
        <begin position="2110"/>
        <end position="2127"/>
    </location>
</feature>
<dbReference type="FunFam" id="2.10.25.10:FF:000069">
    <property type="entry name" value="Laminin subunit alpha 1"/>
    <property type="match status" value="1"/>
</dbReference>
<feature type="disulfide bond" evidence="17">
    <location>
        <begin position="2108"/>
        <end position="2120"/>
    </location>
</feature>
<feature type="disulfide bond" evidence="17">
    <location>
        <begin position="2031"/>
        <end position="2040"/>
    </location>
</feature>
<dbReference type="EMBL" id="LNIX01000001">
    <property type="protein sequence ID" value="OXA62257.1"/>
    <property type="molecule type" value="Genomic_DNA"/>
</dbReference>
<dbReference type="FunFam" id="2.10.25.10:FF:000034">
    <property type="entry name" value="Laminin subunit alpha 3"/>
    <property type="match status" value="2"/>
</dbReference>
<dbReference type="InterPro" id="IPR050440">
    <property type="entry name" value="Laminin/Netrin_ECM"/>
</dbReference>
<feature type="disulfide bond" evidence="17">
    <location>
        <begin position="1569"/>
        <end position="1581"/>
    </location>
</feature>
<dbReference type="Pfam" id="PF02210">
    <property type="entry name" value="Laminin_G_2"/>
    <property type="match status" value="4"/>
</dbReference>
<dbReference type="SMART" id="SM00180">
    <property type="entry name" value="EGF_Lam"/>
    <property type="match status" value="21"/>
</dbReference>
<keyword evidence="20" id="KW-0812">Transmembrane</keyword>
<dbReference type="SMART" id="SM00181">
    <property type="entry name" value="EGF"/>
    <property type="match status" value="10"/>
</dbReference>
<dbReference type="PANTHER" id="PTHR10574:SF406">
    <property type="entry name" value="LAMININ SUBUNIT ALPHA 5"/>
    <property type="match status" value="1"/>
</dbReference>
<name>A0A226EYM3_FOLCA</name>
<evidence type="ECO:0000256" key="19">
    <source>
        <dbReference type="SAM" id="MobiDB-lite"/>
    </source>
</evidence>
<feature type="disulfide bond" evidence="17">
    <location>
        <begin position="552"/>
        <end position="561"/>
    </location>
</feature>
<feature type="region of interest" description="Disordered" evidence="19">
    <location>
        <begin position="3288"/>
        <end position="3374"/>
    </location>
</feature>
<feature type="compositionally biased region" description="Acidic residues" evidence="19">
    <location>
        <begin position="3298"/>
        <end position="3307"/>
    </location>
</feature>
<comment type="subunit">
    <text evidence="14">Laminin is a complex glycoprotein, consisting of three different polypeptide chains (alpha, beta, gamma), which are bound to each other by disulfide bonds into a cross-shaped molecule comprising one long and three short arms with globules at each end.</text>
</comment>
<dbReference type="OrthoDB" id="10011303at2759"/>
<feature type="domain" description="Laminin EGF-like" evidence="22">
    <location>
        <begin position="1476"/>
        <end position="1520"/>
    </location>
</feature>
<feature type="domain" description="Laminin EGF-like" evidence="22">
    <location>
        <begin position="577"/>
        <end position="622"/>
    </location>
</feature>
<dbReference type="STRING" id="158441.A0A226EYM3"/>
<feature type="compositionally biased region" description="Basic and acidic residues" evidence="19">
    <location>
        <begin position="3365"/>
        <end position="3374"/>
    </location>
</feature>
<dbReference type="FunFam" id="2.10.25.10:FF:000580">
    <property type="entry name" value="Wing blister, isoform B"/>
    <property type="match status" value="1"/>
</dbReference>
<dbReference type="PROSITE" id="PS51117">
    <property type="entry name" value="LAMININ_NTER"/>
    <property type="match status" value="1"/>
</dbReference>
<dbReference type="PROSITE" id="PS01248">
    <property type="entry name" value="EGF_LAM_1"/>
    <property type="match status" value="7"/>
</dbReference>
<feature type="disulfide bond" evidence="17">
    <location>
        <begin position="1995"/>
        <end position="2009"/>
    </location>
</feature>
<dbReference type="InterPro" id="IPR010307">
    <property type="entry name" value="Laminin_dom_II"/>
</dbReference>
<dbReference type="FunFam" id="2.10.25.10:FF:000082">
    <property type="entry name" value="Laminin subunit alpha 1"/>
    <property type="match status" value="1"/>
</dbReference>
<dbReference type="SMART" id="SM00281">
    <property type="entry name" value="LamB"/>
    <property type="match status" value="1"/>
</dbReference>
<dbReference type="Gene3D" id="2.60.120.200">
    <property type="match status" value="5"/>
</dbReference>
<dbReference type="PROSITE" id="PS50027">
    <property type="entry name" value="EGF_LAM_2"/>
    <property type="match status" value="15"/>
</dbReference>
<dbReference type="GO" id="GO:0042995">
    <property type="term" value="C:cell projection"/>
    <property type="evidence" value="ECO:0007669"/>
    <property type="project" value="UniProtKB-SubCell"/>
</dbReference>
<dbReference type="Pfam" id="PF00052">
    <property type="entry name" value="Laminin_B"/>
    <property type="match status" value="1"/>
</dbReference>
<dbReference type="FunFam" id="2.10.25.10:FF:000051">
    <property type="entry name" value="Laminin subunit alpha 4"/>
    <property type="match status" value="1"/>
</dbReference>
<feature type="disulfide bond" evidence="17">
    <location>
        <begin position="533"/>
        <end position="550"/>
    </location>
</feature>
<feature type="domain" description="Laminin EGF-like" evidence="22">
    <location>
        <begin position="623"/>
        <end position="667"/>
    </location>
</feature>
<feature type="domain" description="Laminin G" evidence="21">
    <location>
        <begin position="3091"/>
        <end position="3272"/>
    </location>
</feature>
<dbReference type="Pfam" id="PF24973">
    <property type="entry name" value="EGF_LMN_ATRN"/>
    <property type="match status" value="1"/>
</dbReference>
<dbReference type="SMART" id="SM00136">
    <property type="entry name" value="LamNT"/>
    <property type="match status" value="1"/>
</dbReference>
<dbReference type="Pfam" id="PF00053">
    <property type="entry name" value="EGF_laminin"/>
    <property type="match status" value="19"/>
</dbReference>
<dbReference type="Pfam" id="PF00055">
    <property type="entry name" value="Laminin_N"/>
    <property type="match status" value="1"/>
</dbReference>